<protein>
    <submittedName>
        <fullName evidence="2">Uncharacterized protein</fullName>
    </submittedName>
</protein>
<sequence length="480" mass="53246">MRKTRSGARFSPYEINPDVDFHQLIAQAFSHQSTDPAFDGFSDASPLSTPPLSRGSSRSSSPLPATTRSEPLGASSQPEPAQAQPRTAADEAEPVPKSKPNHKKRQSKKNRGKKRKLEKITGGCDANQPAPALKKKHVASAQPEPTNLRFEDIRVAGNGFTGYHGRRSAPKKEYTLDEMVGPASRFKFRLIGWDGTYTMPVISPERRVVAVCLSNPDDPDWIPMTTRVADKGEAARKQGKFNDKQKGGPRGRFSFFRAGVTFGMGMKKPARQKQSSKANEEVVEELLRDPDVQRLAGFPSSAFSVWSPDLFGIYSKNRAELLDNDPSLRFNFSNSVFAAVSFNLGPRTVTVEHADTSNRCDGFCAVTALSPTEDGYDYTTGGHLILWDLGLVIEFPPGSTILLPSAVFRHSNVAIGKKERRLSFTQYTSGGLFRWVERGFQTQTDYFAGLSDDEREEEEVKDAMRWKEALQNFTKLDDIL</sequence>
<dbReference type="EMBL" id="JBAHYK010000649">
    <property type="protein sequence ID" value="KAL0572267.1"/>
    <property type="molecule type" value="Genomic_DNA"/>
</dbReference>
<dbReference type="Proteomes" id="UP001465976">
    <property type="component" value="Unassembled WGS sequence"/>
</dbReference>
<feature type="compositionally biased region" description="Low complexity" evidence="1">
    <location>
        <begin position="45"/>
        <end position="69"/>
    </location>
</feature>
<evidence type="ECO:0000313" key="2">
    <source>
        <dbReference type="EMBL" id="KAL0572267.1"/>
    </source>
</evidence>
<dbReference type="Gene3D" id="3.60.130.30">
    <property type="match status" value="1"/>
</dbReference>
<reference evidence="2 3" key="1">
    <citation type="submission" date="2024-02" db="EMBL/GenBank/DDBJ databases">
        <title>A draft genome for the cacao thread blight pathogen Marasmius crinis-equi.</title>
        <authorList>
            <person name="Cohen S.P."/>
            <person name="Baruah I.K."/>
            <person name="Amoako-Attah I."/>
            <person name="Bukari Y."/>
            <person name="Meinhardt L.W."/>
            <person name="Bailey B.A."/>
        </authorList>
    </citation>
    <scope>NUCLEOTIDE SEQUENCE [LARGE SCALE GENOMIC DNA]</scope>
    <source>
        <strain evidence="2 3">GH-76</strain>
    </source>
</reference>
<organism evidence="2 3">
    <name type="scientific">Marasmius crinis-equi</name>
    <dbReference type="NCBI Taxonomy" id="585013"/>
    <lineage>
        <taxon>Eukaryota</taxon>
        <taxon>Fungi</taxon>
        <taxon>Dikarya</taxon>
        <taxon>Basidiomycota</taxon>
        <taxon>Agaricomycotina</taxon>
        <taxon>Agaricomycetes</taxon>
        <taxon>Agaricomycetidae</taxon>
        <taxon>Agaricales</taxon>
        <taxon>Marasmiineae</taxon>
        <taxon>Marasmiaceae</taxon>
        <taxon>Marasmius</taxon>
    </lineage>
</organism>
<evidence type="ECO:0000256" key="1">
    <source>
        <dbReference type="SAM" id="MobiDB-lite"/>
    </source>
</evidence>
<gene>
    <name evidence="2" type="ORF">V5O48_009693</name>
</gene>
<feature type="compositionally biased region" description="Basic residues" evidence="1">
    <location>
        <begin position="99"/>
        <end position="117"/>
    </location>
</feature>
<evidence type="ECO:0000313" key="3">
    <source>
        <dbReference type="Proteomes" id="UP001465976"/>
    </source>
</evidence>
<feature type="region of interest" description="Disordered" evidence="1">
    <location>
        <begin position="33"/>
        <end position="143"/>
    </location>
</feature>
<proteinExistence type="predicted"/>
<comment type="caution">
    <text evidence="2">The sequence shown here is derived from an EMBL/GenBank/DDBJ whole genome shotgun (WGS) entry which is preliminary data.</text>
</comment>
<keyword evidence="3" id="KW-1185">Reference proteome</keyword>
<name>A0ABR3FAK9_9AGAR</name>
<accession>A0ABR3FAK9</accession>